<reference evidence="1" key="1">
    <citation type="submission" date="2015-12" db="EMBL/GenBank/DDBJ databases">
        <title>Update maize B73 reference genome by single molecule sequencing technologies.</title>
        <authorList>
            <consortium name="Maize Genome Sequencing Project"/>
            <person name="Ware D."/>
        </authorList>
    </citation>
    <scope>NUCLEOTIDE SEQUENCE</scope>
    <source>
        <tissue evidence="1">Seedling</tissue>
    </source>
</reference>
<accession>A0A1D6Q8V1</accession>
<proteinExistence type="predicted"/>
<dbReference type="FunCoup" id="A0A1D6Q8V1">
    <property type="interactions" value="473"/>
</dbReference>
<gene>
    <name evidence="1" type="ORF">ZEAMMB73_Zm00001d051659</name>
</gene>
<evidence type="ECO:0000313" key="1">
    <source>
        <dbReference type="EMBL" id="AQK54817.1"/>
    </source>
</evidence>
<dbReference type="InParanoid" id="A0A1D6Q8V1"/>
<name>A0A1D6Q8V1_MAIZE</name>
<sequence>MAGATAEEPLVGDGAGASAASATVAEAATRTAQAIFFISIPGCGGLLATVETAAAGWDGGEEVSLCSDDRLPG</sequence>
<protein>
    <submittedName>
        <fullName evidence="1">Uncharacterized protein</fullName>
    </submittedName>
</protein>
<dbReference type="EMBL" id="CM000780">
    <property type="protein sequence ID" value="AQK54817.1"/>
    <property type="molecule type" value="Genomic_DNA"/>
</dbReference>
<dbReference type="AlphaFoldDB" id="A0A1D6Q8V1"/>
<organism evidence="1">
    <name type="scientific">Zea mays</name>
    <name type="common">Maize</name>
    <dbReference type="NCBI Taxonomy" id="4577"/>
    <lineage>
        <taxon>Eukaryota</taxon>
        <taxon>Viridiplantae</taxon>
        <taxon>Streptophyta</taxon>
        <taxon>Embryophyta</taxon>
        <taxon>Tracheophyta</taxon>
        <taxon>Spermatophyta</taxon>
        <taxon>Magnoliopsida</taxon>
        <taxon>Liliopsida</taxon>
        <taxon>Poales</taxon>
        <taxon>Poaceae</taxon>
        <taxon>PACMAD clade</taxon>
        <taxon>Panicoideae</taxon>
        <taxon>Andropogonodae</taxon>
        <taxon>Andropogoneae</taxon>
        <taxon>Tripsacinae</taxon>
        <taxon>Zea</taxon>
    </lineage>
</organism>